<comment type="caution">
    <text evidence="1">The sequence shown here is derived from an EMBL/GenBank/DDBJ whole genome shotgun (WGS) entry which is preliminary data.</text>
</comment>
<evidence type="ECO:0000313" key="2">
    <source>
        <dbReference type="Proteomes" id="UP000652219"/>
    </source>
</evidence>
<keyword evidence="2" id="KW-1185">Reference proteome</keyword>
<dbReference type="EMBL" id="WIGN01000357">
    <property type="protein sequence ID" value="KAF6797064.1"/>
    <property type="molecule type" value="Genomic_DNA"/>
</dbReference>
<dbReference type="AlphaFoldDB" id="A0A8H6ITV0"/>
<reference evidence="1 2" key="1">
    <citation type="journal article" date="2020" name="Phytopathology">
        <title>Genome Sequence Resources of Colletotrichum truncatum, C. plurivorum, C. musicola, and C. sojae: Four Species Pathogenic to Soybean (Glycine max).</title>
        <authorList>
            <person name="Rogerio F."/>
            <person name="Boufleur T.R."/>
            <person name="Ciampi-Guillardi M."/>
            <person name="Sukno S.A."/>
            <person name="Thon M.R."/>
            <person name="Massola Junior N.S."/>
            <person name="Baroncelli R."/>
        </authorList>
    </citation>
    <scope>NUCLEOTIDE SEQUENCE [LARGE SCALE GENOMIC DNA]</scope>
    <source>
        <strain evidence="1 2">LFN0009</strain>
    </source>
</reference>
<proteinExistence type="predicted"/>
<evidence type="ECO:0000313" key="1">
    <source>
        <dbReference type="EMBL" id="KAF6797064.1"/>
    </source>
</evidence>
<gene>
    <name evidence="1" type="ORF">CSOJ01_13008</name>
</gene>
<name>A0A8H6ITV0_9PEZI</name>
<protein>
    <submittedName>
        <fullName evidence="1">Uncharacterized protein</fullName>
    </submittedName>
</protein>
<sequence length="78" mass="8726">MWDDMNHGGANEQPQILRCFHGPPPINGVVIDWKRRPGKTAKRCCEAEQPVVIVEAGVTGEARFQTARRLEPRSSVET</sequence>
<organism evidence="1 2">
    <name type="scientific">Colletotrichum sojae</name>
    <dbReference type="NCBI Taxonomy" id="2175907"/>
    <lineage>
        <taxon>Eukaryota</taxon>
        <taxon>Fungi</taxon>
        <taxon>Dikarya</taxon>
        <taxon>Ascomycota</taxon>
        <taxon>Pezizomycotina</taxon>
        <taxon>Sordariomycetes</taxon>
        <taxon>Hypocreomycetidae</taxon>
        <taxon>Glomerellales</taxon>
        <taxon>Glomerellaceae</taxon>
        <taxon>Colletotrichum</taxon>
        <taxon>Colletotrichum orchidearum species complex</taxon>
    </lineage>
</organism>
<dbReference type="Proteomes" id="UP000652219">
    <property type="component" value="Unassembled WGS sequence"/>
</dbReference>
<accession>A0A8H6ITV0</accession>